<reference evidence="2" key="1">
    <citation type="journal article" date="2021" name="mSystems">
        <title>Bacteria and Archaea Synergistically Convert Glycine Betaine to Biogenic Methane in the Formosa Cold Seep of the South China Sea.</title>
        <authorList>
            <person name="Li L."/>
            <person name="Zhang W."/>
            <person name="Zhang S."/>
            <person name="Song L."/>
            <person name="Sun Q."/>
            <person name="Zhang H."/>
            <person name="Xiang H."/>
            <person name="Dong X."/>
        </authorList>
    </citation>
    <scope>NUCLEOTIDE SEQUENCE</scope>
    <source>
        <strain evidence="2">LLY</strain>
    </source>
</reference>
<organism evidence="2 3">
    <name type="scientific">Methanococcoides seepicolus</name>
    <dbReference type="NCBI Taxonomy" id="2828780"/>
    <lineage>
        <taxon>Archaea</taxon>
        <taxon>Methanobacteriati</taxon>
        <taxon>Methanobacteriota</taxon>
        <taxon>Stenosarchaea group</taxon>
        <taxon>Methanomicrobia</taxon>
        <taxon>Methanosarcinales</taxon>
        <taxon>Methanosarcinaceae</taxon>
        <taxon>Methanococcoides</taxon>
    </lineage>
</organism>
<evidence type="ECO:0008006" key="4">
    <source>
        <dbReference type="Google" id="ProtNLM"/>
    </source>
</evidence>
<gene>
    <name evidence="2" type="ORF">KDK67_13330</name>
</gene>
<sequence length="113" mass="12705">MDKMKKIGLLGATALIGAGLAALSEERIKEFVEEKIEEGAISKEEGKMFVEDLVSETKKQKVNLEKNIIEKLHGAIQMADKELADLTDKIDEMKMQELEAELEKMKSLRKAKN</sequence>
<feature type="coiled-coil region" evidence="1">
    <location>
        <begin position="69"/>
        <end position="103"/>
    </location>
</feature>
<comment type="caution">
    <text evidence="2">The sequence shown here is derived from an EMBL/GenBank/DDBJ whole genome shotgun (WGS) entry which is preliminary data.</text>
</comment>
<reference evidence="2" key="2">
    <citation type="submission" date="2021-04" db="EMBL/GenBank/DDBJ databases">
        <authorList>
            <person name="Dong X."/>
        </authorList>
    </citation>
    <scope>NUCLEOTIDE SEQUENCE</scope>
    <source>
        <strain evidence="2">LLY</strain>
    </source>
</reference>
<dbReference type="Proteomes" id="UP001056766">
    <property type="component" value="Unassembled WGS sequence"/>
</dbReference>
<dbReference type="AlphaFoldDB" id="A0A9E5DCC6"/>
<keyword evidence="3" id="KW-1185">Reference proteome</keyword>
<name>A0A9E5DCC6_9EURY</name>
<proteinExistence type="predicted"/>
<protein>
    <recommendedName>
        <fullName evidence="4">Polyhydroxyalkanoate synthesis regulator phasin</fullName>
    </recommendedName>
</protein>
<dbReference type="EMBL" id="JAGSOI010000094">
    <property type="protein sequence ID" value="MCM1987941.1"/>
    <property type="molecule type" value="Genomic_DNA"/>
</dbReference>
<dbReference type="RefSeq" id="WP_250869334.1">
    <property type="nucleotide sequence ID" value="NZ_JAGSOI010000094.1"/>
</dbReference>
<evidence type="ECO:0000313" key="3">
    <source>
        <dbReference type="Proteomes" id="UP001056766"/>
    </source>
</evidence>
<accession>A0A9E5DCC6</accession>
<evidence type="ECO:0000256" key="1">
    <source>
        <dbReference type="SAM" id="Coils"/>
    </source>
</evidence>
<evidence type="ECO:0000313" key="2">
    <source>
        <dbReference type="EMBL" id="MCM1987941.1"/>
    </source>
</evidence>
<keyword evidence="1" id="KW-0175">Coiled coil</keyword>